<protein>
    <submittedName>
        <fullName evidence="1">Uncharacterized protein</fullName>
    </submittedName>
</protein>
<proteinExistence type="predicted"/>
<keyword evidence="2" id="KW-1185">Reference proteome</keyword>
<organism evidence="1 2">
    <name type="scientific">Halocaridina rubra</name>
    <name type="common">Hawaiian red shrimp</name>
    <dbReference type="NCBI Taxonomy" id="373956"/>
    <lineage>
        <taxon>Eukaryota</taxon>
        <taxon>Metazoa</taxon>
        <taxon>Ecdysozoa</taxon>
        <taxon>Arthropoda</taxon>
        <taxon>Crustacea</taxon>
        <taxon>Multicrustacea</taxon>
        <taxon>Malacostraca</taxon>
        <taxon>Eumalacostraca</taxon>
        <taxon>Eucarida</taxon>
        <taxon>Decapoda</taxon>
        <taxon>Pleocyemata</taxon>
        <taxon>Caridea</taxon>
        <taxon>Atyoidea</taxon>
        <taxon>Atyidae</taxon>
        <taxon>Halocaridina</taxon>
    </lineage>
</organism>
<dbReference type="Proteomes" id="UP001381693">
    <property type="component" value="Unassembled WGS sequence"/>
</dbReference>
<sequence length="93" mass="10799">MEDVQDLHENRKRCSQSPEGAIPKTTIIDVSLIGREYNYITPELNAEKQTRNQVLKQKERKKLREDHNFKLLGTNSVTESLAQVTRGLYRCLI</sequence>
<reference evidence="1 2" key="1">
    <citation type="submission" date="2023-11" db="EMBL/GenBank/DDBJ databases">
        <title>Halocaridina rubra genome assembly.</title>
        <authorList>
            <person name="Smith C."/>
        </authorList>
    </citation>
    <scope>NUCLEOTIDE SEQUENCE [LARGE SCALE GENOMIC DNA]</scope>
    <source>
        <strain evidence="1">EP-1</strain>
        <tissue evidence="1">Whole</tissue>
    </source>
</reference>
<feature type="non-terminal residue" evidence="1">
    <location>
        <position position="93"/>
    </location>
</feature>
<dbReference type="EMBL" id="JAXCGZ010002963">
    <property type="protein sequence ID" value="KAK7083476.1"/>
    <property type="molecule type" value="Genomic_DNA"/>
</dbReference>
<dbReference type="AlphaFoldDB" id="A0AAN8XG23"/>
<accession>A0AAN8XG23</accession>
<comment type="caution">
    <text evidence="1">The sequence shown here is derived from an EMBL/GenBank/DDBJ whole genome shotgun (WGS) entry which is preliminary data.</text>
</comment>
<gene>
    <name evidence="1" type="ORF">SK128_006720</name>
</gene>
<evidence type="ECO:0000313" key="1">
    <source>
        <dbReference type="EMBL" id="KAK7083476.1"/>
    </source>
</evidence>
<evidence type="ECO:0000313" key="2">
    <source>
        <dbReference type="Proteomes" id="UP001381693"/>
    </source>
</evidence>
<name>A0AAN8XG23_HALRR</name>